<keyword evidence="2" id="KW-1185">Reference proteome</keyword>
<gene>
    <name evidence="1" type="ORF">JYA62_17425</name>
</gene>
<evidence type="ECO:0000313" key="1">
    <source>
        <dbReference type="EMBL" id="MBN3579446.1"/>
    </source>
</evidence>
<comment type="caution">
    <text evidence="1">The sequence shown here is derived from an EMBL/GenBank/DDBJ whole genome shotgun (WGS) entry which is preliminary data.</text>
</comment>
<dbReference type="PROSITE" id="PS51257">
    <property type="entry name" value="PROKAR_LIPOPROTEIN"/>
    <property type="match status" value="1"/>
</dbReference>
<evidence type="ECO:0000313" key="2">
    <source>
        <dbReference type="Proteomes" id="UP000779070"/>
    </source>
</evidence>
<reference evidence="1 2" key="1">
    <citation type="submission" date="2021-02" db="EMBL/GenBank/DDBJ databases">
        <title>Draft Genome Sequences of 5 Vibrio neptunius Strains Isolated From of Bivalve Hatcheries.</title>
        <authorList>
            <person name="Galvis F."/>
            <person name="Barja J.L."/>
            <person name="Lemos M.L."/>
            <person name="Balado M."/>
        </authorList>
    </citation>
    <scope>NUCLEOTIDE SEQUENCE [LARGE SCALE GENOMIC DNA]</scope>
    <source>
        <strain evidence="1 2">PP-145.98</strain>
    </source>
</reference>
<dbReference type="RefSeq" id="WP_206371395.1">
    <property type="nucleotide sequence ID" value="NZ_CAWPTM010000098.1"/>
</dbReference>
<accession>A0ABS3A4N2</accession>
<organism evidence="1 2">
    <name type="scientific">Vibrio neptunius</name>
    <dbReference type="NCBI Taxonomy" id="170651"/>
    <lineage>
        <taxon>Bacteria</taxon>
        <taxon>Pseudomonadati</taxon>
        <taxon>Pseudomonadota</taxon>
        <taxon>Gammaproteobacteria</taxon>
        <taxon>Vibrionales</taxon>
        <taxon>Vibrionaceae</taxon>
        <taxon>Vibrio</taxon>
    </lineage>
</organism>
<sequence>MKKMLTVIMVLGALVGCDEASKAIEQAQDIANKAVGDIQQQVESFDLEQLNPEHLGGAAQVMAASVEQALTVDFSNPEALTDVEERIANAYSCLVASSSESTASDLMDKLISSVTSNDAVSLIERGIEQATTAQTCVM</sequence>
<dbReference type="Proteomes" id="UP000779070">
    <property type="component" value="Unassembled WGS sequence"/>
</dbReference>
<evidence type="ECO:0008006" key="3">
    <source>
        <dbReference type="Google" id="ProtNLM"/>
    </source>
</evidence>
<dbReference type="EMBL" id="JAFHLB010000025">
    <property type="protein sequence ID" value="MBN3579446.1"/>
    <property type="molecule type" value="Genomic_DNA"/>
</dbReference>
<protein>
    <recommendedName>
        <fullName evidence="3">Lipoprotein</fullName>
    </recommendedName>
</protein>
<proteinExistence type="predicted"/>
<name>A0ABS3A4N2_9VIBR</name>